<dbReference type="InterPro" id="IPR014729">
    <property type="entry name" value="Rossmann-like_a/b/a_fold"/>
</dbReference>
<dbReference type="SUPFAM" id="SSF52402">
    <property type="entry name" value="Adenine nucleotide alpha hydrolases-like"/>
    <property type="match status" value="1"/>
</dbReference>
<dbReference type="PANTHER" id="PTHR46553">
    <property type="entry name" value="ADENINE NUCLEOTIDE ALPHA HYDROLASES-LIKE SUPERFAMILY PROTEIN"/>
    <property type="match status" value="1"/>
</dbReference>
<accession>A0ABQ7MXU7</accession>
<dbReference type="Gene3D" id="3.40.50.620">
    <property type="entry name" value="HUPs"/>
    <property type="match status" value="1"/>
</dbReference>
<dbReference type="PANTHER" id="PTHR46553:SF19">
    <property type="entry name" value="GENOME ASSEMBLY, CHROMOSOME: A04"/>
    <property type="match status" value="1"/>
</dbReference>
<name>A0ABQ7MXU7_BRACM</name>
<evidence type="ECO:0000256" key="1">
    <source>
        <dbReference type="SAM" id="MobiDB-lite"/>
    </source>
</evidence>
<evidence type="ECO:0000313" key="3">
    <source>
        <dbReference type="EMBL" id="KAG5402621.1"/>
    </source>
</evidence>
<dbReference type="Pfam" id="PF00582">
    <property type="entry name" value="Usp"/>
    <property type="match status" value="1"/>
</dbReference>
<feature type="compositionally biased region" description="Basic and acidic residues" evidence="1">
    <location>
        <begin position="1"/>
        <end position="52"/>
    </location>
</feature>
<reference evidence="3 4" key="1">
    <citation type="submission" date="2021-03" db="EMBL/GenBank/DDBJ databases">
        <authorList>
            <person name="King G.J."/>
            <person name="Bancroft I."/>
            <person name="Baten A."/>
            <person name="Bloomfield J."/>
            <person name="Borpatragohain P."/>
            <person name="He Z."/>
            <person name="Irish N."/>
            <person name="Irwin J."/>
            <person name="Liu K."/>
            <person name="Mauleon R.P."/>
            <person name="Moore J."/>
            <person name="Morris R."/>
            <person name="Ostergaard L."/>
            <person name="Wang B."/>
            <person name="Wells R."/>
        </authorList>
    </citation>
    <scope>NUCLEOTIDE SEQUENCE [LARGE SCALE GENOMIC DNA]</scope>
    <source>
        <strain evidence="3">R-o-18</strain>
        <tissue evidence="3">Leaf</tissue>
    </source>
</reference>
<dbReference type="Proteomes" id="UP000823674">
    <property type="component" value="Chromosome A04"/>
</dbReference>
<feature type="compositionally biased region" description="Basic and acidic residues" evidence="1">
    <location>
        <begin position="60"/>
        <end position="81"/>
    </location>
</feature>
<feature type="compositionally biased region" description="Basic and acidic residues" evidence="1">
    <location>
        <begin position="448"/>
        <end position="457"/>
    </location>
</feature>
<gene>
    <name evidence="3" type="primary">A04p041190.1_BraROA</name>
    <name evidence="3" type="ORF">IGI04_017228</name>
</gene>
<feature type="region of interest" description="Disordered" evidence="1">
    <location>
        <begin position="235"/>
        <end position="322"/>
    </location>
</feature>
<dbReference type="CDD" id="cd23659">
    <property type="entry name" value="USP_At3g01520-like"/>
    <property type="match status" value="1"/>
</dbReference>
<feature type="region of interest" description="Disordered" evidence="1">
    <location>
        <begin position="448"/>
        <end position="470"/>
    </location>
</feature>
<feature type="region of interest" description="Disordered" evidence="1">
    <location>
        <begin position="1"/>
        <end position="108"/>
    </location>
</feature>
<dbReference type="EMBL" id="JADBGQ010000004">
    <property type="protein sequence ID" value="KAG5402621.1"/>
    <property type="molecule type" value="Genomic_DNA"/>
</dbReference>
<dbReference type="InterPro" id="IPR006016">
    <property type="entry name" value="UspA"/>
</dbReference>
<organism evidence="3 4">
    <name type="scientific">Brassica rapa subsp. trilocularis</name>
    <dbReference type="NCBI Taxonomy" id="1813537"/>
    <lineage>
        <taxon>Eukaryota</taxon>
        <taxon>Viridiplantae</taxon>
        <taxon>Streptophyta</taxon>
        <taxon>Embryophyta</taxon>
        <taxon>Tracheophyta</taxon>
        <taxon>Spermatophyta</taxon>
        <taxon>Magnoliopsida</taxon>
        <taxon>eudicotyledons</taxon>
        <taxon>Gunneridae</taxon>
        <taxon>Pentapetalae</taxon>
        <taxon>rosids</taxon>
        <taxon>malvids</taxon>
        <taxon>Brassicales</taxon>
        <taxon>Brassicaceae</taxon>
        <taxon>Brassiceae</taxon>
        <taxon>Brassica</taxon>
    </lineage>
</organism>
<sequence>MSTRYRSRDPPREEGEYQKRSWRPKDSFVRDSTARKEDLRSLLNRTETRKQLDTVIGDSQSDHSHKSRYNEEHRARVEERLSPASYITPRQSTLASPRNGPHQLDRGIPLRKENENLPKEAVDAAMGEIRNYMTQYASCADPMESAARKERLRQAEERGQVEESAMQMVKASMARENEGTTARTSQEPSSNERLPATARLGPIGQAQEEQVVTNIQTEGGHTEKLPMAARLGPTLEGTSIIDLPPTLEEPRKQKRKPGRPPGGKKNASPALAPGSGLRKRKVTPKPTTSRRRVTGESERPRKAARASHTRASQQDTPSPMGPVCESLLELKVSDLLQAESCDWDLQKIQFYLPGYEEKIQRIRTSQTGVPDKLIWLGTKTGEYSVKSANWAAICSKTCLPPSGVVSDTLAPWILWHLWKARNKFVFEGHSGSPEDTLSTAISLAKEWDSQQRKEQKPSHLRRKMPEAHLPPGAVTIRSDAAWNPRGTAAGLGWVIHSPSGIRTFKCSTSQIILESSSSSVSSSKRALRVMATVEEKPLMVVGVDESEQSTYALEWTLDRFFAPYAPNFPFKLLIIHAKPNAVSAVGFAGPGIVEVVPHVDADLKHTAAKVVEKAKGICESKSVHDATMEVFEGDARNILCEVVDKHHASLLVVGSHGHGAIKRAVIGSVSDYCAHHAHCSVMIVKKPKIKL</sequence>
<dbReference type="InterPro" id="IPR006015">
    <property type="entry name" value="Universal_stress_UspA"/>
</dbReference>
<keyword evidence="4" id="KW-1185">Reference proteome</keyword>
<protein>
    <recommendedName>
        <fullName evidence="2">UspA domain-containing protein</fullName>
    </recommendedName>
</protein>
<comment type="caution">
    <text evidence="3">The sequence shown here is derived from an EMBL/GenBank/DDBJ whole genome shotgun (WGS) entry which is preliminary data.</text>
</comment>
<feature type="domain" description="UspA" evidence="2">
    <location>
        <begin position="539"/>
        <end position="685"/>
    </location>
</feature>
<dbReference type="PRINTS" id="PR01438">
    <property type="entry name" value="UNVRSLSTRESS"/>
</dbReference>
<evidence type="ECO:0000259" key="2">
    <source>
        <dbReference type="Pfam" id="PF00582"/>
    </source>
</evidence>
<feature type="compositionally biased region" description="Polar residues" evidence="1">
    <location>
        <begin position="179"/>
        <end position="192"/>
    </location>
</feature>
<proteinExistence type="predicted"/>
<feature type="compositionally biased region" description="Basic residues" evidence="1">
    <location>
        <begin position="277"/>
        <end position="292"/>
    </location>
</feature>
<evidence type="ECO:0000313" key="4">
    <source>
        <dbReference type="Proteomes" id="UP000823674"/>
    </source>
</evidence>
<feature type="region of interest" description="Disordered" evidence="1">
    <location>
        <begin position="171"/>
        <end position="195"/>
    </location>
</feature>